<keyword evidence="1" id="KW-0812">Transmembrane</keyword>
<keyword evidence="1" id="KW-1133">Transmembrane helix</keyword>
<dbReference type="KEGG" id="pyt:PKF023_01550"/>
<reference evidence="2" key="1">
    <citation type="submission" date="2022-11" db="EMBL/GenBank/DDBJ databases">
        <title>Complete Genome Sequences of three Polynucleobacter sp. Subcluster PnecC Strains KF022, KF023, and KF032 Isolated from a Shallow Eutrophic Lake in Japan.</title>
        <authorList>
            <person name="Ogata Y."/>
            <person name="Watanabe K."/>
            <person name="Takemine S."/>
            <person name="Shindo C."/>
            <person name="Kurokawa R."/>
            <person name="Suda W."/>
        </authorList>
    </citation>
    <scope>NUCLEOTIDE SEQUENCE</scope>
    <source>
        <strain evidence="2">KF023</strain>
    </source>
</reference>
<name>A0A9C7CZ34_9BURK</name>
<proteinExistence type="predicted"/>
<organism evidence="2">
    <name type="scientific">Polynucleobacter yangtzensis</name>
    <dbReference type="NCBI Taxonomy" id="1743159"/>
    <lineage>
        <taxon>Bacteria</taxon>
        <taxon>Pseudomonadati</taxon>
        <taxon>Pseudomonadota</taxon>
        <taxon>Betaproteobacteria</taxon>
        <taxon>Burkholderiales</taxon>
        <taxon>Burkholderiaceae</taxon>
        <taxon>Polynucleobacter</taxon>
    </lineage>
</organism>
<evidence type="ECO:0000256" key="1">
    <source>
        <dbReference type="SAM" id="Phobius"/>
    </source>
</evidence>
<feature type="transmembrane region" description="Helical" evidence="1">
    <location>
        <begin position="42"/>
        <end position="62"/>
    </location>
</feature>
<dbReference type="EMBL" id="AP026973">
    <property type="protein sequence ID" value="BDT76352.1"/>
    <property type="molecule type" value="Genomic_DNA"/>
</dbReference>
<accession>A0A9C7CZ34</accession>
<gene>
    <name evidence="2" type="ORF">PKF023_01550</name>
</gene>
<protein>
    <submittedName>
        <fullName evidence="2">Uncharacterized protein</fullName>
    </submittedName>
</protein>
<evidence type="ECO:0000313" key="2">
    <source>
        <dbReference type="EMBL" id="BDT76352.1"/>
    </source>
</evidence>
<dbReference type="AlphaFoldDB" id="A0A9C7CZ34"/>
<sequence>MPRVGGVEHPAIKLTTRIANTLNETYLNLKIMIANLLDEYPMLLFVFEGAVALGLLLFIVLWTGKGKK</sequence>
<keyword evidence="1" id="KW-0472">Membrane</keyword>
<dbReference type="Proteomes" id="UP001211097">
    <property type="component" value="Chromosome"/>
</dbReference>